<feature type="region of interest" description="Disordered" evidence="1">
    <location>
        <begin position="1"/>
        <end position="49"/>
    </location>
</feature>
<proteinExistence type="predicted"/>
<gene>
    <name evidence="2" type="ORF">Q8G36_02040</name>
</gene>
<evidence type="ECO:0000313" key="3">
    <source>
        <dbReference type="Proteomes" id="UP001178275"/>
    </source>
</evidence>
<dbReference type="RefSeq" id="WP_305158744.1">
    <property type="nucleotide sequence ID" value="NZ_JAUUTW010000002.1"/>
</dbReference>
<dbReference type="EMBL" id="JAUUTW010000002">
    <property type="protein sequence ID" value="MDP1449837.1"/>
    <property type="molecule type" value="Genomic_DNA"/>
</dbReference>
<dbReference type="Proteomes" id="UP001178275">
    <property type="component" value="Unassembled WGS sequence"/>
</dbReference>
<protein>
    <submittedName>
        <fullName evidence="2">Uncharacterized protein</fullName>
    </submittedName>
</protein>
<organism evidence="2 3">
    <name type="scientific">Peribacillus frigoritolerans</name>
    <dbReference type="NCBI Taxonomy" id="450367"/>
    <lineage>
        <taxon>Bacteria</taxon>
        <taxon>Bacillati</taxon>
        <taxon>Bacillota</taxon>
        <taxon>Bacilli</taxon>
        <taxon>Bacillales</taxon>
        <taxon>Bacillaceae</taxon>
        <taxon>Peribacillus</taxon>
    </lineage>
</organism>
<dbReference type="AlphaFoldDB" id="A0AA90PAV5"/>
<evidence type="ECO:0000256" key="1">
    <source>
        <dbReference type="SAM" id="MobiDB-lite"/>
    </source>
</evidence>
<evidence type="ECO:0000313" key="2">
    <source>
        <dbReference type="EMBL" id="MDP1449837.1"/>
    </source>
</evidence>
<feature type="compositionally biased region" description="Basic and acidic residues" evidence="1">
    <location>
        <begin position="40"/>
        <end position="49"/>
    </location>
</feature>
<reference evidence="2" key="1">
    <citation type="submission" date="2023-07" db="EMBL/GenBank/DDBJ databases">
        <title>Murine gut Bacillus species.</title>
        <authorList>
            <person name="Gutman E."/>
            <person name="Hashuel R."/>
            <person name="Litvak Y."/>
        </authorList>
    </citation>
    <scope>NUCLEOTIDE SEQUENCE</scope>
    <source>
        <strain evidence="2">RU293</strain>
    </source>
</reference>
<name>A0AA90PAV5_9BACI</name>
<comment type="caution">
    <text evidence="2">The sequence shown here is derived from an EMBL/GenBank/DDBJ whole genome shotgun (WGS) entry which is preliminary data.</text>
</comment>
<accession>A0AA90PAV5</accession>
<sequence length="49" mass="5086">MKQISQVNGTAAGRYSGERAGKQCAAKGGISMTKNGAKLSGEKDREGEQ</sequence>